<evidence type="ECO:0000256" key="6">
    <source>
        <dbReference type="ARBA" id="ARBA00047665"/>
    </source>
</evidence>
<dbReference type="InterPro" id="IPR013977">
    <property type="entry name" value="GcvT_C"/>
</dbReference>
<evidence type="ECO:0000313" key="11">
    <source>
        <dbReference type="EMBL" id="ABU58368.1"/>
    </source>
</evidence>
<dbReference type="InterPro" id="IPR029043">
    <property type="entry name" value="GcvT/YgfZ_C"/>
</dbReference>
<dbReference type="eggNOG" id="COG0404">
    <property type="taxonomic scope" value="Bacteria"/>
</dbReference>
<comment type="function">
    <text evidence="7">The glycine cleavage system catalyzes the degradation of glycine.</text>
</comment>
<reference evidence="11 12" key="1">
    <citation type="submission" date="2007-08" db="EMBL/GenBank/DDBJ databases">
        <title>Complete sequence of Roseiflexus castenholzii DSM 13941.</title>
        <authorList>
            <consortium name="US DOE Joint Genome Institute"/>
            <person name="Copeland A."/>
            <person name="Lucas S."/>
            <person name="Lapidus A."/>
            <person name="Barry K."/>
            <person name="Glavina del Rio T."/>
            <person name="Dalin E."/>
            <person name="Tice H."/>
            <person name="Pitluck S."/>
            <person name="Thompson L.S."/>
            <person name="Brettin T."/>
            <person name="Bruce D."/>
            <person name="Detter J.C."/>
            <person name="Han C."/>
            <person name="Tapia R."/>
            <person name="Schmutz J."/>
            <person name="Larimer F."/>
            <person name="Land M."/>
            <person name="Hauser L."/>
            <person name="Kyrpides N."/>
            <person name="Mikhailova N."/>
            <person name="Bryant D.A."/>
            <person name="Hanada S."/>
            <person name="Tsukatani Y."/>
            <person name="Richardson P."/>
        </authorList>
    </citation>
    <scope>NUCLEOTIDE SEQUENCE [LARGE SCALE GENOMIC DNA]</scope>
    <source>
        <strain evidence="12">DSM 13941 / HLO8</strain>
    </source>
</reference>
<evidence type="ECO:0000256" key="3">
    <source>
        <dbReference type="ARBA" id="ARBA00022576"/>
    </source>
</evidence>
<gene>
    <name evidence="7" type="primary">gcvT</name>
    <name evidence="11" type="ordered locus">Rcas_2285</name>
</gene>
<feature type="binding site" evidence="8">
    <location>
        <position position="200"/>
    </location>
    <ligand>
        <name>substrate</name>
    </ligand>
</feature>
<dbReference type="Gene3D" id="4.10.1250.10">
    <property type="entry name" value="Aminomethyltransferase fragment"/>
    <property type="match status" value="1"/>
</dbReference>
<dbReference type="FunFam" id="4.10.1250.10:FF:000001">
    <property type="entry name" value="Aminomethyltransferase"/>
    <property type="match status" value="1"/>
</dbReference>
<comment type="catalytic activity">
    <reaction evidence="6 7">
        <text>N(6)-[(R)-S(8)-aminomethyldihydrolipoyl]-L-lysyl-[protein] + (6S)-5,6,7,8-tetrahydrofolate = N(6)-[(R)-dihydrolipoyl]-L-lysyl-[protein] + (6R)-5,10-methylene-5,6,7,8-tetrahydrofolate + NH4(+)</text>
        <dbReference type="Rhea" id="RHEA:16945"/>
        <dbReference type="Rhea" id="RHEA-COMP:10475"/>
        <dbReference type="Rhea" id="RHEA-COMP:10492"/>
        <dbReference type="ChEBI" id="CHEBI:15636"/>
        <dbReference type="ChEBI" id="CHEBI:28938"/>
        <dbReference type="ChEBI" id="CHEBI:57453"/>
        <dbReference type="ChEBI" id="CHEBI:83100"/>
        <dbReference type="ChEBI" id="CHEBI:83143"/>
        <dbReference type="EC" id="2.1.2.10"/>
    </reaction>
</comment>
<dbReference type="STRING" id="383372.Rcas_2285"/>
<dbReference type="OrthoDB" id="9774591at2"/>
<dbReference type="NCBIfam" id="NF001567">
    <property type="entry name" value="PRK00389.1"/>
    <property type="match status" value="1"/>
</dbReference>
<dbReference type="GO" id="GO:0005829">
    <property type="term" value="C:cytosol"/>
    <property type="evidence" value="ECO:0007669"/>
    <property type="project" value="TreeGrafter"/>
</dbReference>
<evidence type="ECO:0000259" key="9">
    <source>
        <dbReference type="Pfam" id="PF01571"/>
    </source>
</evidence>
<dbReference type="PANTHER" id="PTHR43757">
    <property type="entry name" value="AMINOMETHYLTRANSFERASE"/>
    <property type="match status" value="1"/>
</dbReference>
<dbReference type="InterPro" id="IPR027266">
    <property type="entry name" value="TrmE/GcvT-like"/>
</dbReference>
<evidence type="ECO:0000256" key="1">
    <source>
        <dbReference type="ARBA" id="ARBA00008609"/>
    </source>
</evidence>
<dbReference type="KEGG" id="rca:Rcas_2285"/>
<name>A7NFA2_ROSCS</name>
<dbReference type="NCBIfam" id="TIGR00528">
    <property type="entry name" value="gcvT"/>
    <property type="match status" value="1"/>
</dbReference>
<dbReference type="Pfam" id="PF01571">
    <property type="entry name" value="GCV_T"/>
    <property type="match status" value="1"/>
</dbReference>
<evidence type="ECO:0000259" key="10">
    <source>
        <dbReference type="Pfam" id="PF08669"/>
    </source>
</evidence>
<dbReference type="EC" id="2.1.2.10" evidence="2 7"/>
<dbReference type="Pfam" id="PF08669">
    <property type="entry name" value="GCV_T_C"/>
    <property type="match status" value="1"/>
</dbReference>
<dbReference type="GO" id="GO:0004047">
    <property type="term" value="F:aminomethyltransferase activity"/>
    <property type="evidence" value="ECO:0007669"/>
    <property type="project" value="UniProtKB-UniRule"/>
</dbReference>
<comment type="subunit">
    <text evidence="7">The glycine cleavage system is composed of four proteins: P, T, L and H.</text>
</comment>
<evidence type="ECO:0000256" key="2">
    <source>
        <dbReference type="ARBA" id="ARBA00012616"/>
    </source>
</evidence>
<evidence type="ECO:0000256" key="8">
    <source>
        <dbReference type="PIRSR" id="PIRSR006487-1"/>
    </source>
</evidence>
<dbReference type="InterPro" id="IPR022903">
    <property type="entry name" value="GcvT_bac"/>
</dbReference>
<dbReference type="InterPro" id="IPR006222">
    <property type="entry name" value="GCVT_N"/>
</dbReference>
<keyword evidence="3 7" id="KW-0032">Aminotransferase</keyword>
<evidence type="ECO:0000256" key="7">
    <source>
        <dbReference type="HAMAP-Rule" id="MF_00259"/>
    </source>
</evidence>
<dbReference type="GO" id="GO:0005960">
    <property type="term" value="C:glycine cleavage complex"/>
    <property type="evidence" value="ECO:0007669"/>
    <property type="project" value="InterPro"/>
</dbReference>
<dbReference type="RefSeq" id="WP_012120792.1">
    <property type="nucleotide sequence ID" value="NC_009767.1"/>
</dbReference>
<feature type="domain" description="Aminomethyltransferase C-terminal" evidence="10">
    <location>
        <begin position="286"/>
        <end position="364"/>
    </location>
</feature>
<accession>A7NFA2</accession>
<dbReference type="InterPro" id="IPR006223">
    <property type="entry name" value="GcvT"/>
</dbReference>
<dbReference type="SUPFAM" id="SSF101790">
    <property type="entry name" value="Aminomethyltransferase beta-barrel domain"/>
    <property type="match status" value="1"/>
</dbReference>
<protein>
    <recommendedName>
        <fullName evidence="2 7">Aminomethyltransferase</fullName>
        <ecNumber evidence="2 7">2.1.2.10</ecNumber>
    </recommendedName>
    <alternativeName>
        <fullName evidence="5 7">Glycine cleavage system T protein</fullName>
    </alternativeName>
</protein>
<dbReference type="AlphaFoldDB" id="A7NFA2"/>
<dbReference type="HOGENOM" id="CLU_007884_10_2_0"/>
<dbReference type="GO" id="GO:0019464">
    <property type="term" value="P:glycine decarboxylation via glycine cleavage system"/>
    <property type="evidence" value="ECO:0007669"/>
    <property type="project" value="UniProtKB-UniRule"/>
</dbReference>
<dbReference type="PANTHER" id="PTHR43757:SF2">
    <property type="entry name" value="AMINOMETHYLTRANSFERASE, MITOCHONDRIAL"/>
    <property type="match status" value="1"/>
</dbReference>
<dbReference type="HAMAP" id="MF_00259">
    <property type="entry name" value="GcvT"/>
    <property type="match status" value="1"/>
</dbReference>
<dbReference type="Gene3D" id="2.40.30.110">
    <property type="entry name" value="Aminomethyltransferase beta-barrel domains"/>
    <property type="match status" value="1"/>
</dbReference>
<dbReference type="GO" id="GO:0008483">
    <property type="term" value="F:transaminase activity"/>
    <property type="evidence" value="ECO:0007669"/>
    <property type="project" value="UniProtKB-KW"/>
</dbReference>
<keyword evidence="12" id="KW-1185">Reference proteome</keyword>
<dbReference type="Proteomes" id="UP000000263">
    <property type="component" value="Chromosome"/>
</dbReference>
<sequence>MSNDGGLRRTPLYERHVALGARMVEFGGWEMPVQYSGIIDEHRAVREAVGLFDISHMGEVEVRGPDALPFLQHLVTYDVAAIQPGEANYALMCLPNGGIIDDTFIYNLGDYYLIVVNAANTAKDVAWMHECAKGFQVMVADASDRTGMLALQGPAAEGLLAQVAGADLAALPFHGVRRGTVSGIPAIVARTGYTGEDGFELFVAADDVGRLWDALLNAGRNAGLKPCGLGARDSLRFEACLALYGHEITEETNPYEARLGWVVKLDKGDFIGRDALQRIKQEGVRRRLTGFEMVGRGIARSEYEIRDLEGMPVGRVTSGMPSPTLEKNLGMGYVPVTLSAEGSEFDVVVRDRPVRARVVKMPFYRPRYKK</sequence>
<dbReference type="InterPro" id="IPR028896">
    <property type="entry name" value="GcvT/YgfZ/DmdA"/>
</dbReference>
<dbReference type="FunFam" id="2.40.30.110:FF:000003">
    <property type="entry name" value="Aminomethyltransferase"/>
    <property type="match status" value="1"/>
</dbReference>
<dbReference type="PIRSF" id="PIRSF006487">
    <property type="entry name" value="GcvT"/>
    <property type="match status" value="1"/>
</dbReference>
<comment type="similarity">
    <text evidence="1 7">Belongs to the GcvT family.</text>
</comment>
<dbReference type="FunFam" id="3.30.70.1400:FF:000001">
    <property type="entry name" value="Aminomethyltransferase"/>
    <property type="match status" value="1"/>
</dbReference>
<dbReference type="SUPFAM" id="SSF103025">
    <property type="entry name" value="Folate-binding domain"/>
    <property type="match status" value="1"/>
</dbReference>
<organism evidence="11 12">
    <name type="scientific">Roseiflexus castenholzii (strain DSM 13941 / HLO8)</name>
    <dbReference type="NCBI Taxonomy" id="383372"/>
    <lineage>
        <taxon>Bacteria</taxon>
        <taxon>Bacillati</taxon>
        <taxon>Chloroflexota</taxon>
        <taxon>Chloroflexia</taxon>
        <taxon>Chloroflexales</taxon>
        <taxon>Roseiflexineae</taxon>
        <taxon>Roseiflexaceae</taxon>
        <taxon>Roseiflexus</taxon>
    </lineage>
</organism>
<keyword evidence="4 7" id="KW-0808">Transferase</keyword>
<evidence type="ECO:0000313" key="12">
    <source>
        <dbReference type="Proteomes" id="UP000000263"/>
    </source>
</evidence>
<dbReference type="EMBL" id="CP000804">
    <property type="protein sequence ID" value="ABU58368.1"/>
    <property type="molecule type" value="Genomic_DNA"/>
</dbReference>
<evidence type="ECO:0000256" key="5">
    <source>
        <dbReference type="ARBA" id="ARBA00031395"/>
    </source>
</evidence>
<feature type="domain" description="GCVT N-terminal" evidence="9">
    <location>
        <begin position="12"/>
        <end position="267"/>
    </location>
</feature>
<evidence type="ECO:0000256" key="4">
    <source>
        <dbReference type="ARBA" id="ARBA00022679"/>
    </source>
</evidence>
<proteinExistence type="inferred from homology"/>
<dbReference type="Gene3D" id="3.30.70.1400">
    <property type="entry name" value="Aminomethyltransferase beta-barrel domains"/>
    <property type="match status" value="1"/>
</dbReference>
<dbReference type="Gene3D" id="3.30.1360.120">
    <property type="entry name" value="Probable tRNA modification gtpase trme, domain 1"/>
    <property type="match status" value="1"/>
</dbReference>